<dbReference type="EMBL" id="LEKT01000035">
    <property type="protein sequence ID" value="KMO86050.1"/>
    <property type="molecule type" value="Genomic_DNA"/>
</dbReference>
<keyword evidence="2" id="KW-1185">Reference proteome</keyword>
<comment type="caution">
    <text evidence="1">The sequence shown here is derived from an EMBL/GenBank/DDBJ whole genome shotgun (WGS) entry which is preliminary data.</text>
</comment>
<reference evidence="1 2" key="1">
    <citation type="submission" date="2015-06" db="EMBL/GenBank/DDBJ databases">
        <title>Draft genome sequence of beer spoilage bacterium Megasphaera cerevisiae type strain 20462.</title>
        <authorList>
            <person name="Kutumbaka K."/>
            <person name="Pasmowitz J."/>
            <person name="Mategko J."/>
            <person name="Reyes D."/>
            <person name="Friedrich A."/>
            <person name="Han S."/>
            <person name="Martens-Habbena W."/>
            <person name="Neal-McKinney J."/>
            <person name="Janagama H.K."/>
            <person name="Nadala C."/>
            <person name="Samadpour M."/>
        </authorList>
    </citation>
    <scope>NUCLEOTIDE SEQUENCE [LARGE SCALE GENOMIC DNA]</scope>
    <source>
        <strain evidence="1 2">DSM 20462</strain>
    </source>
</reference>
<dbReference type="PATRIC" id="fig|1122219.3.peg.1889"/>
<accession>A0A0J6WRH8</accession>
<proteinExistence type="predicted"/>
<dbReference type="Proteomes" id="UP000036503">
    <property type="component" value="Unassembled WGS sequence"/>
</dbReference>
<organism evidence="1 2">
    <name type="scientific">Megasphaera cerevisiae DSM 20462</name>
    <dbReference type="NCBI Taxonomy" id="1122219"/>
    <lineage>
        <taxon>Bacteria</taxon>
        <taxon>Bacillati</taxon>
        <taxon>Bacillota</taxon>
        <taxon>Negativicutes</taxon>
        <taxon>Veillonellales</taxon>
        <taxon>Veillonellaceae</taxon>
        <taxon>Megasphaera</taxon>
    </lineage>
</organism>
<gene>
    <name evidence="1" type="ORF">AB840_10260</name>
</gene>
<dbReference type="STRING" id="39029.BSR42_12655"/>
<dbReference type="RefSeq" id="WP_048514748.1">
    <property type="nucleotide sequence ID" value="NZ_FUXD01000031.1"/>
</dbReference>
<dbReference type="AlphaFoldDB" id="A0A0J6WRH8"/>
<dbReference type="InParanoid" id="A0A0J6WRH8"/>
<name>A0A0J6WRH8_9FIRM</name>
<evidence type="ECO:0000313" key="1">
    <source>
        <dbReference type="EMBL" id="KMO86050.1"/>
    </source>
</evidence>
<protein>
    <submittedName>
        <fullName evidence="1">Uncharacterized protein</fullName>
    </submittedName>
</protein>
<evidence type="ECO:0000313" key="2">
    <source>
        <dbReference type="Proteomes" id="UP000036503"/>
    </source>
</evidence>
<sequence>MEVQRRLNWGYVRASWNREKCWNAEKDGQQLLDVLTKIVNCSLFKTKDILELDFMFPIEQYVKHIYPLSSHTIE</sequence>